<keyword evidence="2" id="KW-0812">Transmembrane</keyword>
<gene>
    <name evidence="3" type="ORF">SNAT2548_LOCUS32206</name>
</gene>
<proteinExistence type="predicted"/>
<feature type="transmembrane region" description="Helical" evidence="2">
    <location>
        <begin position="417"/>
        <end position="442"/>
    </location>
</feature>
<feature type="region of interest" description="Disordered" evidence="1">
    <location>
        <begin position="31"/>
        <end position="54"/>
    </location>
</feature>
<feature type="non-terminal residue" evidence="3">
    <location>
        <position position="480"/>
    </location>
</feature>
<sequence length="480" mass="54729">MLNSMQCWPWRPANGYSRECDYRCISNDSERATSREDDNSSNESGQDKCPQFGDAKDVPTMDAHVHIDDDMYDSVTMAAFGGVHLQLPGGTVRVHPMWLCLGCIPLFVAQQASLLYMRLGQELEKPVHGEGEMSDGLKWILPFAKTLMVYMLALMLFPEMLGACRLLLFVLNPTTWIDINRFRPDLSAKWAFLWSTPVLITCAATAESLKLAIGYIVLVDSVSVVLMCDTVQDTLFNSLALTFLIDLDNKLWEVAKSVFGIEYKEGMRELKILSEKEQERRRSSEGSKLKREAWEDWEFFKTCHCLRRAEGGSAVEALLVCAIFMFAYIRQILVMLYSLKTDTLPVARDMCTIWHLTQEDTTLGHLTRGILRVMSLYAHPNGLLNKTCNPDVGGYCSEQFRSITSKDMWQLARERPLFLAANVVGFVFVLLIPQFFQLLLFCEMDGKDKHTRCFGFIPKDEDEEEEVFKVEKEVESLNSK</sequence>
<evidence type="ECO:0000313" key="4">
    <source>
        <dbReference type="Proteomes" id="UP000604046"/>
    </source>
</evidence>
<comment type="caution">
    <text evidence="3">The sequence shown here is derived from an EMBL/GenBank/DDBJ whole genome shotgun (WGS) entry which is preliminary data.</text>
</comment>
<dbReference type="OrthoDB" id="422148at2759"/>
<dbReference type="AlphaFoldDB" id="A0A812UAR1"/>
<organism evidence="3 4">
    <name type="scientific">Symbiodinium natans</name>
    <dbReference type="NCBI Taxonomy" id="878477"/>
    <lineage>
        <taxon>Eukaryota</taxon>
        <taxon>Sar</taxon>
        <taxon>Alveolata</taxon>
        <taxon>Dinophyceae</taxon>
        <taxon>Suessiales</taxon>
        <taxon>Symbiodiniaceae</taxon>
        <taxon>Symbiodinium</taxon>
    </lineage>
</organism>
<evidence type="ECO:0000256" key="1">
    <source>
        <dbReference type="SAM" id="MobiDB-lite"/>
    </source>
</evidence>
<evidence type="ECO:0000256" key="2">
    <source>
        <dbReference type="SAM" id="Phobius"/>
    </source>
</evidence>
<name>A0A812UAR1_9DINO</name>
<feature type="transmembrane region" description="Helical" evidence="2">
    <location>
        <begin position="317"/>
        <end position="339"/>
    </location>
</feature>
<dbReference type="Proteomes" id="UP000604046">
    <property type="component" value="Unassembled WGS sequence"/>
</dbReference>
<keyword evidence="4" id="KW-1185">Reference proteome</keyword>
<protein>
    <submittedName>
        <fullName evidence="3">Uncharacterized protein</fullName>
    </submittedName>
</protein>
<dbReference type="EMBL" id="CAJNDS010002699">
    <property type="protein sequence ID" value="CAE7567569.1"/>
    <property type="molecule type" value="Genomic_DNA"/>
</dbReference>
<accession>A0A812UAR1</accession>
<evidence type="ECO:0000313" key="3">
    <source>
        <dbReference type="EMBL" id="CAE7567569.1"/>
    </source>
</evidence>
<keyword evidence="2" id="KW-1133">Transmembrane helix</keyword>
<keyword evidence="2" id="KW-0472">Membrane</keyword>
<reference evidence="3" key="1">
    <citation type="submission" date="2021-02" db="EMBL/GenBank/DDBJ databases">
        <authorList>
            <person name="Dougan E. K."/>
            <person name="Rhodes N."/>
            <person name="Thang M."/>
            <person name="Chan C."/>
        </authorList>
    </citation>
    <scope>NUCLEOTIDE SEQUENCE</scope>
</reference>